<feature type="signal peptide" evidence="1">
    <location>
        <begin position="1"/>
        <end position="19"/>
    </location>
</feature>
<keyword evidence="1" id="KW-0732">Signal</keyword>
<evidence type="ECO:0000256" key="1">
    <source>
        <dbReference type="SAM" id="SignalP"/>
    </source>
</evidence>
<proteinExistence type="predicted"/>
<feature type="chain" id="PRO_5025397502" evidence="1">
    <location>
        <begin position="20"/>
        <end position="70"/>
    </location>
</feature>
<accession>A0A6B0TU21</accession>
<reference evidence="2" key="1">
    <citation type="submission" date="2019-12" db="EMBL/GenBank/DDBJ databases">
        <title>An insight into the sialome of adult female Ixodes ricinus ticks feeding for 6 days.</title>
        <authorList>
            <person name="Perner J."/>
            <person name="Ribeiro J.M.C."/>
        </authorList>
    </citation>
    <scope>NUCLEOTIDE SEQUENCE</scope>
    <source>
        <strain evidence="2">Semi-engorged</strain>
        <tissue evidence="2">Salivary glands</tissue>
    </source>
</reference>
<organism evidence="2">
    <name type="scientific">Ixodes ricinus</name>
    <name type="common">Common tick</name>
    <name type="synonym">Acarus ricinus</name>
    <dbReference type="NCBI Taxonomy" id="34613"/>
    <lineage>
        <taxon>Eukaryota</taxon>
        <taxon>Metazoa</taxon>
        <taxon>Ecdysozoa</taxon>
        <taxon>Arthropoda</taxon>
        <taxon>Chelicerata</taxon>
        <taxon>Arachnida</taxon>
        <taxon>Acari</taxon>
        <taxon>Parasitiformes</taxon>
        <taxon>Ixodida</taxon>
        <taxon>Ixodoidea</taxon>
        <taxon>Ixodidae</taxon>
        <taxon>Ixodinae</taxon>
        <taxon>Ixodes</taxon>
    </lineage>
</organism>
<dbReference type="EMBL" id="GIFC01000625">
    <property type="protein sequence ID" value="MXU82708.1"/>
    <property type="molecule type" value="Transcribed_RNA"/>
</dbReference>
<evidence type="ECO:0000313" key="2">
    <source>
        <dbReference type="EMBL" id="MXU82708.1"/>
    </source>
</evidence>
<dbReference type="AlphaFoldDB" id="A0A6B0TU21"/>
<protein>
    <submittedName>
        <fullName evidence="2">Putative secreted protein</fullName>
    </submittedName>
</protein>
<name>A0A6B0TU21_IXORI</name>
<sequence length="70" mass="7613">MITGCALSWLFSPILCTLSTELTTTPSFSPIGSSIICFLSIAAYLRSGSGKPEIVRLRCLLLSSKLSRRF</sequence>